<evidence type="ECO:0000313" key="3">
    <source>
        <dbReference type="Proteomes" id="UP001523216"/>
    </source>
</evidence>
<organism evidence="2 3">
    <name type="scientific">Paractinoplanes hotanensis</name>
    <dbReference type="NCBI Taxonomy" id="2906497"/>
    <lineage>
        <taxon>Bacteria</taxon>
        <taxon>Bacillati</taxon>
        <taxon>Actinomycetota</taxon>
        <taxon>Actinomycetes</taxon>
        <taxon>Micromonosporales</taxon>
        <taxon>Micromonosporaceae</taxon>
        <taxon>Paractinoplanes</taxon>
    </lineage>
</organism>
<proteinExistence type="predicted"/>
<sequence length="107" mass="12109">MTLIFRLGGTTFSYLRNRPRRKPFFAGLPLAAVLSAQPWLRFNETILNWARPLTVGWAVLYVLVTADPTFRDKLRTGFALINLGRGVGDPAQLDPAVPEKRNEVTRR</sequence>
<gene>
    <name evidence="2" type="ORF">LXN57_25140</name>
</gene>
<comment type="caution">
    <text evidence="2">The sequence shown here is derived from an EMBL/GenBank/DDBJ whole genome shotgun (WGS) entry which is preliminary data.</text>
</comment>
<reference evidence="2 3" key="1">
    <citation type="submission" date="2022-06" db="EMBL/GenBank/DDBJ databases">
        <title>Actinoplanes abujensis sp. nov., isolated from Nigerian arid soil.</title>
        <authorList>
            <person name="Ding P."/>
        </authorList>
    </citation>
    <scope>NUCLEOTIDE SEQUENCE [LARGE SCALE GENOMIC DNA]</scope>
    <source>
        <strain evidence="3">TRM88002</strain>
    </source>
</reference>
<evidence type="ECO:0000313" key="2">
    <source>
        <dbReference type="EMBL" id="MCM4080865.1"/>
    </source>
</evidence>
<evidence type="ECO:0000256" key="1">
    <source>
        <dbReference type="SAM" id="MobiDB-lite"/>
    </source>
</evidence>
<accession>A0ABT0Y4S7</accession>
<protein>
    <submittedName>
        <fullName evidence="2">Uncharacterized protein</fullName>
    </submittedName>
</protein>
<feature type="compositionally biased region" description="Basic and acidic residues" evidence="1">
    <location>
        <begin position="97"/>
        <end position="107"/>
    </location>
</feature>
<dbReference type="RefSeq" id="WP_251800648.1">
    <property type="nucleotide sequence ID" value="NZ_JAMQOL010000036.1"/>
</dbReference>
<keyword evidence="3" id="KW-1185">Reference proteome</keyword>
<dbReference type="Proteomes" id="UP001523216">
    <property type="component" value="Unassembled WGS sequence"/>
</dbReference>
<feature type="region of interest" description="Disordered" evidence="1">
    <location>
        <begin position="85"/>
        <end position="107"/>
    </location>
</feature>
<name>A0ABT0Y4S7_9ACTN</name>
<dbReference type="EMBL" id="JAMQOL010000036">
    <property type="protein sequence ID" value="MCM4080865.1"/>
    <property type="molecule type" value="Genomic_DNA"/>
</dbReference>